<keyword evidence="3" id="KW-1185">Reference proteome</keyword>
<gene>
    <name evidence="2" type="ORF">B9Z19DRAFT_604843</name>
</gene>
<feature type="compositionally biased region" description="Polar residues" evidence="1">
    <location>
        <begin position="427"/>
        <end position="439"/>
    </location>
</feature>
<feature type="compositionally biased region" description="Basic and acidic residues" evidence="1">
    <location>
        <begin position="209"/>
        <end position="225"/>
    </location>
</feature>
<feature type="compositionally biased region" description="Polar residues" evidence="1">
    <location>
        <begin position="250"/>
        <end position="272"/>
    </location>
</feature>
<feature type="compositionally biased region" description="Polar residues" evidence="1">
    <location>
        <begin position="717"/>
        <end position="735"/>
    </location>
</feature>
<proteinExistence type="predicted"/>
<feature type="compositionally biased region" description="Pro residues" evidence="1">
    <location>
        <begin position="285"/>
        <end position="307"/>
    </location>
</feature>
<feature type="compositionally biased region" description="Basic residues" evidence="1">
    <location>
        <begin position="766"/>
        <end position="775"/>
    </location>
</feature>
<feature type="region of interest" description="Disordered" evidence="1">
    <location>
        <begin position="487"/>
        <end position="526"/>
    </location>
</feature>
<dbReference type="InterPro" id="IPR029006">
    <property type="entry name" value="ADF-H/Gelsolin-like_dom_sf"/>
</dbReference>
<evidence type="ECO:0000313" key="3">
    <source>
        <dbReference type="Proteomes" id="UP000244722"/>
    </source>
</evidence>
<dbReference type="STRING" id="42251.A0A2T7A171"/>
<dbReference type="Gene3D" id="3.40.20.10">
    <property type="entry name" value="Severin"/>
    <property type="match status" value="1"/>
</dbReference>
<dbReference type="EMBL" id="NESQ01000044">
    <property type="protein sequence ID" value="PUU81483.1"/>
    <property type="molecule type" value="Genomic_DNA"/>
</dbReference>
<feature type="compositionally biased region" description="Low complexity" evidence="1">
    <location>
        <begin position="582"/>
        <end position="595"/>
    </location>
</feature>
<feature type="compositionally biased region" description="Low complexity" evidence="1">
    <location>
        <begin position="646"/>
        <end position="660"/>
    </location>
</feature>
<evidence type="ECO:0008006" key="4">
    <source>
        <dbReference type="Google" id="ProtNLM"/>
    </source>
</evidence>
<comment type="caution">
    <text evidence="2">The sequence shown here is derived from an EMBL/GenBank/DDBJ whole genome shotgun (WGS) entry which is preliminary data.</text>
</comment>
<feature type="compositionally biased region" description="Polar residues" evidence="1">
    <location>
        <begin position="622"/>
        <end position="632"/>
    </location>
</feature>
<feature type="region of interest" description="Disordered" evidence="1">
    <location>
        <begin position="574"/>
        <end position="816"/>
    </location>
</feature>
<feature type="region of interest" description="Disordered" evidence="1">
    <location>
        <begin position="329"/>
        <end position="474"/>
    </location>
</feature>
<dbReference type="AlphaFoldDB" id="A0A2T7A171"/>
<evidence type="ECO:0000313" key="2">
    <source>
        <dbReference type="EMBL" id="PUU81483.1"/>
    </source>
</evidence>
<feature type="region of interest" description="Disordered" evidence="1">
    <location>
        <begin position="103"/>
        <end position="313"/>
    </location>
</feature>
<protein>
    <recommendedName>
        <fullName evidence="4">ADF-H domain-containing protein</fullName>
    </recommendedName>
</protein>
<name>A0A2T7A171_TUBBO</name>
<evidence type="ECO:0000256" key="1">
    <source>
        <dbReference type="SAM" id="MobiDB-lite"/>
    </source>
</evidence>
<organism evidence="2 3">
    <name type="scientific">Tuber borchii</name>
    <name type="common">White truffle</name>
    <dbReference type="NCBI Taxonomy" id="42251"/>
    <lineage>
        <taxon>Eukaryota</taxon>
        <taxon>Fungi</taxon>
        <taxon>Dikarya</taxon>
        <taxon>Ascomycota</taxon>
        <taxon>Pezizomycotina</taxon>
        <taxon>Pezizomycetes</taxon>
        <taxon>Pezizales</taxon>
        <taxon>Tuberaceae</taxon>
        <taxon>Tuber</taxon>
    </lineage>
</organism>
<feature type="compositionally biased region" description="Basic and acidic residues" evidence="1">
    <location>
        <begin position="348"/>
        <end position="358"/>
    </location>
</feature>
<feature type="compositionally biased region" description="Basic and acidic residues" evidence="1">
    <location>
        <begin position="417"/>
        <end position="426"/>
    </location>
</feature>
<dbReference type="OrthoDB" id="74412at2759"/>
<accession>A0A2T7A171</accession>
<feature type="compositionally biased region" description="Acidic residues" evidence="1">
    <location>
        <begin position="447"/>
        <end position="456"/>
    </location>
</feature>
<feature type="compositionally biased region" description="Low complexity" evidence="1">
    <location>
        <begin position="776"/>
        <end position="812"/>
    </location>
</feature>
<reference evidence="2 3" key="1">
    <citation type="submission" date="2017-04" db="EMBL/GenBank/DDBJ databases">
        <title>Draft genome sequence of Tuber borchii Vittad., a whitish edible truffle.</title>
        <authorList>
            <consortium name="DOE Joint Genome Institute"/>
            <person name="Murat C."/>
            <person name="Kuo A."/>
            <person name="Barry K.W."/>
            <person name="Clum A."/>
            <person name="Dockter R.B."/>
            <person name="Fauchery L."/>
            <person name="Iotti M."/>
            <person name="Kohler A."/>
            <person name="Labutti K."/>
            <person name="Lindquist E.A."/>
            <person name="Lipzen A."/>
            <person name="Ohm R.A."/>
            <person name="Wang M."/>
            <person name="Grigoriev I.V."/>
            <person name="Zambonelli A."/>
            <person name="Martin F.M."/>
        </authorList>
    </citation>
    <scope>NUCLEOTIDE SEQUENCE [LARGE SCALE GENOMIC DNA]</scope>
    <source>
        <strain evidence="2 3">Tbo3840</strain>
    </source>
</reference>
<dbReference type="Proteomes" id="UP000244722">
    <property type="component" value="Unassembled WGS sequence"/>
</dbReference>
<dbReference type="SUPFAM" id="SSF55753">
    <property type="entry name" value="Actin depolymerizing proteins"/>
    <property type="match status" value="1"/>
</dbReference>
<sequence length="950" mass="103085">MRETAAKEPNDSPLYGFIRFRRRNILIKYIPEETSRVLKARSTVHFQSIVERFNPHDTEITITCPKELRDHALTSACSTHTATASISSSNSSLRQRRLTDIAESADEEEPLKAPISPGSLVPLGRTGEKGKGNQGLAVVITTHDPKSPEGGPGSPVFLDEDGDHLISPRSSTFPGGEELRRKSTNSIRPSPTDIYEYPYTPKVRLGPRPHVESQKRPHTSSERSKTFPSPGEEVRPVASVPKSVQIAPRKSSTSSAGTKSLTSESVKSTPISPASGIPQGLPSPVASPPPTILPPLSPPQPEGPPVLSPEKQRLMKALQLRRETMMPEAKEHVKLDDDTSPEDPLVNIKEKDEAKSIESEFEEDIASNKSMIERKPIEASQESIQDSKELDTGTDQGEININIGAGEQGPQPTEAENTEHRIRRSEGASSVTEEQQAESTKVRGEPESDVETESDQSVEVSIAESRPISVKPVQQPLPNLVKSIYHTSQTTPKPTSPIAPPSQTVPKVLKRAERPQPERVPPTEIPVVETARSVSAPFLKSARETAKPVVVRKVNVGGGGSVLQRIRQLEMLSVSEGGTAAPSVSPPRSRNTSPTPAFPPRPVSVHSNPPIRTFSNPPPQYRASTSYISPTRIQAAPAPELPPQDAASSIPPKLSSLPKIEIIERNNRPELQVTTTITRDEGPISPPPASPPKVVDAPRNSPKERDNSSPLLDPSPTRRSSVDIGSTHSQNSSRRPSVDRPTPSRSSSSKDLENLPEGRPSSTSSKKSKRAKSRRSSSSSSGSSRRPNKSPTTPKSPKSSSGFLRRMSSSLSKKTKEVAAEVISAAAPTPAPAPAPAPVPEPAQSARKTYLLAGWINVQLPDTMLWRRRCMKINSDGWLFLSLTDDENSPQSRKYHIPSEIRTVDLPDVDEQELPHSVRLFLEEGGTLQCACQNGSEQKEVLGVIRSCVV</sequence>